<evidence type="ECO:0000256" key="2">
    <source>
        <dbReference type="SAM" id="SignalP"/>
    </source>
</evidence>
<keyword evidence="2" id="KW-0732">Signal</keyword>
<organism evidence="3 4">
    <name type="scientific">Chara braunii</name>
    <name type="common">Braun's stonewort</name>
    <dbReference type="NCBI Taxonomy" id="69332"/>
    <lineage>
        <taxon>Eukaryota</taxon>
        <taxon>Viridiplantae</taxon>
        <taxon>Streptophyta</taxon>
        <taxon>Charophyceae</taxon>
        <taxon>Charales</taxon>
        <taxon>Characeae</taxon>
        <taxon>Chara</taxon>
    </lineage>
</organism>
<reference evidence="3 4" key="1">
    <citation type="journal article" date="2018" name="Cell">
        <title>The Chara Genome: Secondary Complexity and Implications for Plant Terrestrialization.</title>
        <authorList>
            <person name="Nishiyama T."/>
            <person name="Sakayama H."/>
            <person name="Vries J.D."/>
            <person name="Buschmann H."/>
            <person name="Saint-Marcoux D."/>
            <person name="Ullrich K.K."/>
            <person name="Haas F.B."/>
            <person name="Vanderstraeten L."/>
            <person name="Becker D."/>
            <person name="Lang D."/>
            <person name="Vosolsobe S."/>
            <person name="Rombauts S."/>
            <person name="Wilhelmsson P.K.I."/>
            <person name="Janitza P."/>
            <person name="Kern R."/>
            <person name="Heyl A."/>
            <person name="Rumpler F."/>
            <person name="Villalobos L.I.A.C."/>
            <person name="Clay J.M."/>
            <person name="Skokan R."/>
            <person name="Toyoda A."/>
            <person name="Suzuki Y."/>
            <person name="Kagoshima H."/>
            <person name="Schijlen E."/>
            <person name="Tajeshwar N."/>
            <person name="Catarino B."/>
            <person name="Hetherington A.J."/>
            <person name="Saltykova A."/>
            <person name="Bonnot C."/>
            <person name="Breuninger H."/>
            <person name="Symeonidi A."/>
            <person name="Radhakrishnan G.V."/>
            <person name="Van Nieuwerburgh F."/>
            <person name="Deforce D."/>
            <person name="Chang C."/>
            <person name="Karol K.G."/>
            <person name="Hedrich R."/>
            <person name="Ulvskov P."/>
            <person name="Glockner G."/>
            <person name="Delwiche C.F."/>
            <person name="Petrasek J."/>
            <person name="Van de Peer Y."/>
            <person name="Friml J."/>
            <person name="Beilby M."/>
            <person name="Dolan L."/>
            <person name="Kohara Y."/>
            <person name="Sugano S."/>
            <person name="Fujiyama A."/>
            <person name="Delaux P.-M."/>
            <person name="Quint M."/>
            <person name="TheiBen G."/>
            <person name="Hagemann M."/>
            <person name="Harholt J."/>
            <person name="Dunand C."/>
            <person name="Zachgo S."/>
            <person name="Langdale J."/>
            <person name="Maumus F."/>
            <person name="Straeten D.V.D."/>
            <person name="Gould S.B."/>
            <person name="Rensing S.A."/>
        </authorList>
    </citation>
    <scope>NUCLEOTIDE SEQUENCE [LARGE SCALE GENOMIC DNA]</scope>
    <source>
        <strain evidence="3 4">S276</strain>
    </source>
</reference>
<gene>
    <name evidence="3" type="ORF">CBR_g54411</name>
</gene>
<accession>A0A388MC22</accession>
<dbReference type="Gramene" id="GBG92111">
    <property type="protein sequence ID" value="GBG92111"/>
    <property type="gene ID" value="CBR_g54411"/>
</dbReference>
<feature type="compositionally biased region" description="Acidic residues" evidence="1">
    <location>
        <begin position="149"/>
        <end position="182"/>
    </location>
</feature>
<feature type="chain" id="PRO_5017328891" evidence="2">
    <location>
        <begin position="18"/>
        <end position="306"/>
    </location>
</feature>
<name>A0A388MC22_CHABU</name>
<feature type="compositionally biased region" description="Basic and acidic residues" evidence="1">
    <location>
        <begin position="206"/>
        <end position="232"/>
    </location>
</feature>
<dbReference type="AlphaFoldDB" id="A0A388MC22"/>
<comment type="caution">
    <text evidence="3">The sequence shown here is derived from an EMBL/GenBank/DDBJ whole genome shotgun (WGS) entry which is preliminary data.</text>
</comment>
<dbReference type="EMBL" id="BFEA01001002">
    <property type="protein sequence ID" value="GBG92111.1"/>
    <property type="molecule type" value="Genomic_DNA"/>
</dbReference>
<proteinExistence type="predicted"/>
<feature type="signal peptide" evidence="2">
    <location>
        <begin position="1"/>
        <end position="17"/>
    </location>
</feature>
<evidence type="ECO:0000313" key="3">
    <source>
        <dbReference type="EMBL" id="GBG92111.1"/>
    </source>
</evidence>
<feature type="compositionally biased region" description="Low complexity" evidence="1">
    <location>
        <begin position="273"/>
        <end position="283"/>
    </location>
</feature>
<evidence type="ECO:0000313" key="4">
    <source>
        <dbReference type="Proteomes" id="UP000265515"/>
    </source>
</evidence>
<protein>
    <submittedName>
        <fullName evidence="3">Uncharacterized protein</fullName>
    </submittedName>
</protein>
<sequence>MALSCCLLGVTFHWAEPADRRVEDEIPDDELELLLIQGWRTNMEGDFLGIVFGEVRSGHLSSITDELLVLLTQVLDDLPLEILSHCDERPGTTTLTRTLEPHLLWSTCTELEEGSYYVPSAGAYLHVNVTDLSTWDPLIRRTPAGETSEKEEEDDKEEVSAEEEDREDDPDYQGSEDAESEEAISGRVESDEEEGGAGESSGPDKLSQEEREIVAQRRRAAAEEKQRIEESRGPPQLLQDDPTRNPEPSQEEEERDGSATTEGSRSRCRRRSQSPSQSSPVRPTALRLCRDAGARASSPIVIPSSP</sequence>
<evidence type="ECO:0000256" key="1">
    <source>
        <dbReference type="SAM" id="MobiDB-lite"/>
    </source>
</evidence>
<keyword evidence="4" id="KW-1185">Reference proteome</keyword>
<dbReference type="Proteomes" id="UP000265515">
    <property type="component" value="Unassembled WGS sequence"/>
</dbReference>
<feature type="region of interest" description="Disordered" evidence="1">
    <location>
        <begin position="140"/>
        <end position="306"/>
    </location>
</feature>